<feature type="compositionally biased region" description="Low complexity" evidence="7">
    <location>
        <begin position="1197"/>
        <end position="1206"/>
    </location>
</feature>
<evidence type="ECO:0000256" key="8">
    <source>
        <dbReference type="SAM" id="Phobius"/>
    </source>
</evidence>
<dbReference type="Pfam" id="PF24499">
    <property type="entry name" value="Ig_TMEM131L_4"/>
    <property type="match status" value="1"/>
</dbReference>
<evidence type="ECO:0000256" key="6">
    <source>
        <dbReference type="ARBA" id="ARBA00023136"/>
    </source>
</evidence>
<keyword evidence="4" id="KW-0732">Signal</keyword>
<feature type="transmembrane region" description="Helical" evidence="8">
    <location>
        <begin position="1057"/>
        <end position="1079"/>
    </location>
</feature>
<dbReference type="Proteomes" id="UP001233999">
    <property type="component" value="Unassembled WGS sequence"/>
</dbReference>
<feature type="compositionally biased region" description="Polar residues" evidence="7">
    <location>
        <begin position="1158"/>
        <end position="1168"/>
    </location>
</feature>
<feature type="domain" description="TMEM131L fifth Ig-like" evidence="13">
    <location>
        <begin position="961"/>
        <end position="1026"/>
    </location>
</feature>
<evidence type="ECO:0000256" key="1">
    <source>
        <dbReference type="ARBA" id="ARBA00004479"/>
    </source>
</evidence>
<dbReference type="InterPro" id="IPR022113">
    <property type="entry name" value="TMEM131L_N"/>
</dbReference>
<dbReference type="GO" id="GO:0016020">
    <property type="term" value="C:membrane"/>
    <property type="evidence" value="ECO:0007669"/>
    <property type="project" value="UniProtKB-SubCell"/>
</dbReference>
<dbReference type="PANTHER" id="PTHR22050">
    <property type="entry name" value="RW1 PROTEIN HOMOLOG"/>
    <property type="match status" value="1"/>
</dbReference>
<keyword evidence="15" id="KW-1185">Reference proteome</keyword>
<comment type="subcellular location">
    <subcellularLocation>
        <location evidence="1">Membrane</location>
        <topology evidence="1">Single-pass type I membrane protein</topology>
    </subcellularLocation>
</comment>
<gene>
    <name evidence="14" type="ORF">L9F63_015897</name>
</gene>
<feature type="domain" description="TMEM131L third Ig-like" evidence="11">
    <location>
        <begin position="384"/>
        <end position="475"/>
    </location>
</feature>
<evidence type="ECO:0000256" key="4">
    <source>
        <dbReference type="ARBA" id="ARBA00022729"/>
    </source>
</evidence>
<evidence type="ECO:0000259" key="13">
    <source>
        <dbReference type="Pfam" id="PF24501"/>
    </source>
</evidence>
<feature type="compositionally biased region" description="Polar residues" evidence="7">
    <location>
        <begin position="1116"/>
        <end position="1133"/>
    </location>
</feature>
<feature type="domain" description="TMEM131 second Ig-like" evidence="10">
    <location>
        <begin position="156"/>
        <end position="245"/>
    </location>
</feature>
<evidence type="ECO:0000313" key="15">
    <source>
        <dbReference type="Proteomes" id="UP001233999"/>
    </source>
</evidence>
<dbReference type="PANTHER" id="PTHR22050:SF0">
    <property type="entry name" value="TRANSMEMBRANE PROTEIN 131 HOMOLOG"/>
    <property type="match status" value="1"/>
</dbReference>
<feature type="compositionally biased region" description="Basic and acidic residues" evidence="7">
    <location>
        <begin position="1217"/>
        <end position="1238"/>
    </location>
</feature>
<feature type="region of interest" description="Disordered" evidence="7">
    <location>
        <begin position="1100"/>
        <end position="1353"/>
    </location>
</feature>
<keyword evidence="3 8" id="KW-0812">Transmembrane</keyword>
<dbReference type="InterPro" id="IPR055437">
    <property type="entry name" value="TMEM131L_Ig_5"/>
</dbReference>
<feature type="region of interest" description="Disordered" evidence="7">
    <location>
        <begin position="1432"/>
        <end position="1462"/>
    </location>
</feature>
<feature type="non-terminal residue" evidence="14">
    <location>
        <position position="1546"/>
    </location>
</feature>
<feature type="region of interest" description="Disordered" evidence="7">
    <location>
        <begin position="1512"/>
        <end position="1546"/>
    </location>
</feature>
<reference evidence="14" key="2">
    <citation type="submission" date="2023-05" db="EMBL/GenBank/DDBJ databases">
        <authorList>
            <person name="Fouks B."/>
        </authorList>
    </citation>
    <scope>NUCLEOTIDE SEQUENCE</scope>
    <source>
        <strain evidence="14">Stay&amp;Tobe</strain>
        <tissue evidence="14">Testes</tissue>
    </source>
</reference>
<feature type="domain" description="Transmembrane protein 131-like N-terminal" evidence="9">
    <location>
        <begin position="57"/>
        <end position="139"/>
    </location>
</feature>
<accession>A0AAD8EJH3</accession>
<dbReference type="EMBL" id="JASPKZ010003835">
    <property type="protein sequence ID" value="KAJ9592481.1"/>
    <property type="molecule type" value="Genomic_DNA"/>
</dbReference>
<evidence type="ECO:0000256" key="5">
    <source>
        <dbReference type="ARBA" id="ARBA00022989"/>
    </source>
</evidence>
<reference evidence="14" key="1">
    <citation type="journal article" date="2023" name="IScience">
        <title>Live-bearing cockroach genome reveals convergent evolutionary mechanisms linked to viviparity in insects and beyond.</title>
        <authorList>
            <person name="Fouks B."/>
            <person name="Harrison M.C."/>
            <person name="Mikhailova A.A."/>
            <person name="Marchal E."/>
            <person name="English S."/>
            <person name="Carruthers M."/>
            <person name="Jennings E.C."/>
            <person name="Chiamaka E.L."/>
            <person name="Frigard R.A."/>
            <person name="Pippel M."/>
            <person name="Attardo G.M."/>
            <person name="Benoit J.B."/>
            <person name="Bornberg-Bauer E."/>
            <person name="Tobe S.S."/>
        </authorList>
    </citation>
    <scope>NUCLEOTIDE SEQUENCE</scope>
    <source>
        <strain evidence="14">Stay&amp;Tobe</strain>
    </source>
</reference>
<evidence type="ECO:0000256" key="7">
    <source>
        <dbReference type="SAM" id="MobiDB-lite"/>
    </source>
</evidence>
<feature type="compositionally biased region" description="Polar residues" evidence="7">
    <location>
        <begin position="1441"/>
        <end position="1456"/>
    </location>
</feature>
<keyword evidence="6 8" id="KW-0472">Membrane</keyword>
<protein>
    <recommendedName>
        <fullName evidence="16">Transmembrane protein 131</fullName>
    </recommendedName>
</protein>
<feature type="compositionally biased region" description="Polar residues" evidence="7">
    <location>
        <begin position="1336"/>
        <end position="1353"/>
    </location>
</feature>
<proteinExistence type="inferred from homology"/>
<evidence type="ECO:0000259" key="10">
    <source>
        <dbReference type="Pfam" id="PF24495"/>
    </source>
</evidence>
<organism evidence="14 15">
    <name type="scientific">Diploptera punctata</name>
    <name type="common">Pacific beetle cockroach</name>
    <dbReference type="NCBI Taxonomy" id="6984"/>
    <lineage>
        <taxon>Eukaryota</taxon>
        <taxon>Metazoa</taxon>
        <taxon>Ecdysozoa</taxon>
        <taxon>Arthropoda</taxon>
        <taxon>Hexapoda</taxon>
        <taxon>Insecta</taxon>
        <taxon>Pterygota</taxon>
        <taxon>Neoptera</taxon>
        <taxon>Polyneoptera</taxon>
        <taxon>Dictyoptera</taxon>
        <taxon>Blattodea</taxon>
        <taxon>Blaberoidea</taxon>
        <taxon>Blaberidae</taxon>
        <taxon>Diplopterinae</taxon>
        <taxon>Diploptera</taxon>
    </lineage>
</organism>
<evidence type="ECO:0008006" key="16">
    <source>
        <dbReference type="Google" id="ProtNLM"/>
    </source>
</evidence>
<dbReference type="Pfam" id="PF24501">
    <property type="entry name" value="Ig_TMEM131L_5"/>
    <property type="match status" value="1"/>
</dbReference>
<feature type="compositionally biased region" description="Basic and acidic residues" evidence="7">
    <location>
        <begin position="1258"/>
        <end position="1268"/>
    </location>
</feature>
<comment type="similarity">
    <text evidence="2">Belongs to the TMEM131 family.</text>
</comment>
<dbReference type="Pfam" id="PF12371">
    <property type="entry name" value="TMEM131_like_N"/>
    <property type="match status" value="1"/>
</dbReference>
<dbReference type="InterPro" id="IPR055436">
    <property type="entry name" value="Ig_TMEM131L_4"/>
</dbReference>
<dbReference type="InterPro" id="IPR056311">
    <property type="entry name" value="TMEM131_Ig_2"/>
</dbReference>
<evidence type="ECO:0000256" key="3">
    <source>
        <dbReference type="ARBA" id="ARBA00022692"/>
    </source>
</evidence>
<dbReference type="InterPro" id="IPR055435">
    <property type="entry name" value="Ig_TMEM131L_3"/>
</dbReference>
<evidence type="ECO:0000259" key="9">
    <source>
        <dbReference type="Pfam" id="PF12371"/>
    </source>
</evidence>
<sequence length="1546" mass="171295">MTIHGNGHAFMQANNEVRYFVDGIGVSSVHEELTSSAGVRMPTLDENSMYNNKLHLKFEPPVLDFKQRHLGIPHHEKVTLFNVNNNKTIHMSSISGSTVHFHSSFFQDKVIPPLGNTSFNVVFLGREEGEIESSLFIHTSEGSIKYQVKGASVSSPYRLRPLVGVRVPLNSTYSPLIYMHNPHSTPMQIVEVYSSGGEFHLELPSGELEGPKHLWEIPPFRTKPVIRIRFVAKAEKNHTAYVRIKVNKSEEVLVVPIEVEVASHAGLYSPDDVLDFGIGGSRDKPKQVSLLLFNSWKKMIRIQNVIATPVSKALKIDFQPVKVPPDSKTPTQVAIITFDWKTAFERKQFSGKLVIKSKQNQHKLVIPYVAHVLEGGLEFNASVTQYCSDLGHNLGVRNFTVTNAFKTTVALVNVSLPKEAQAHFMIQKFSPTVLEPGEKVVLFQLAIKKETIESELKLESHLLLHTNISTVSISLFCYNGRLMRVMLAGLNETELNFGTVGSNSQKEAYFALVNNNPVAVLLKSWGTNMTGALVELVGVEEGNQSSVLQRHSFTNMSTTLVLMPGHYAVFKVFLQVANTEGTLNAEVFVKTQFERVVIGTSVTVAHGRLETIPQSLILQDCFPGKLCVQELHVRSTFTQEMTVTSVTSVPPDIRVSYSAANTRIVPLNTSTIGELSYNPAIACRTQCYLGISANSTTGDQWLYTLSLPIHAQDTDLTLLNTRHNRYMALTDGGTVAWHNMSVRLDTTHVRNHLLQVKMRLTWPRLQRTNTSVITFPLTQIGNTTHRDVLLHNPSSQVVVVQLALESVYMPGRHLMENLPRSFQPDCKDCLTAMAGEFSWADGGEASLALQNELGVPVHKNTYATLLQPGATVAARLSFKPMRPGPVSALIYMRNNLTILERIRVEGHAAHAQFKFGNRKPGSGTPLLFELAEKHLKDCEREKHRKYPVPNLTVKRSFTARNTGELPIHITAFNINGLPCEGYGFRILNCAPFHLLPNGTRKIDIAFTPDFTLARIQRTLVIETSLGIPVNYTLITTLPPYFLQTCSSVLGRPSWEPLLYYSAISFMAFLLFCVLAAAFLESDRILKCALMAMARDRAARASVQPSKPDPDWHLNVIKNTAQPPGPGNKNSSWNAAEESKEGDPMLTIKNKKKVGKRGSGNSEKTSTDTGKVKNKDSKRLTRSLKKNKTEPEPEEDTSSTTTESSNNEEIEKANGNVREGDSNEYPEREMERIKKDKDSTNLYYKDNYEGDYDDDDYERDAHKKKESSGHWKSPHKTPTVVKPDESAASRVPHPPSLELPYKLKSSKNTSRDRKDRNVLKRRTTDKLASTKGPLTALESSNTVGSSVRVSPSLRTSSCWGEQRATFSDVVARSDSALYSSIVAPRKRTQLQQQAVQNKVTAFPDNCAACNSSSSSSSSTSSCSGAAKKLTETTSALGPIGSRKTSSTPGYTDSQLQPDTDSTSLFTTSFSSSAQPLQLIEQLWTHSLWDPLVSQPPVSVWGSFVNSVWSSSPWTTGSVTSPGPIVPPAPRQADLEDEDIDEISLNIE</sequence>
<feature type="compositionally biased region" description="Basic and acidic residues" evidence="7">
    <location>
        <begin position="1169"/>
        <end position="1178"/>
    </location>
</feature>
<feature type="compositionally biased region" description="Acidic residues" evidence="7">
    <location>
        <begin position="1248"/>
        <end position="1257"/>
    </location>
</feature>
<dbReference type="InterPro" id="IPR039877">
    <property type="entry name" value="TMEM131-like"/>
</dbReference>
<evidence type="ECO:0000256" key="2">
    <source>
        <dbReference type="ARBA" id="ARBA00006682"/>
    </source>
</evidence>
<evidence type="ECO:0000313" key="14">
    <source>
        <dbReference type="EMBL" id="KAJ9592481.1"/>
    </source>
</evidence>
<evidence type="ECO:0000259" key="12">
    <source>
        <dbReference type="Pfam" id="PF24499"/>
    </source>
</evidence>
<feature type="domain" description="TMEM131L fourth Ig-like" evidence="12">
    <location>
        <begin position="773"/>
        <end position="909"/>
    </location>
</feature>
<dbReference type="Pfam" id="PF24495">
    <property type="entry name" value="Ig_TMEM131_2"/>
    <property type="match status" value="1"/>
</dbReference>
<feature type="compositionally biased region" description="Basic and acidic residues" evidence="7">
    <location>
        <begin position="1308"/>
        <end position="1324"/>
    </location>
</feature>
<evidence type="ECO:0000259" key="11">
    <source>
        <dbReference type="Pfam" id="PF24498"/>
    </source>
</evidence>
<dbReference type="Pfam" id="PF24498">
    <property type="entry name" value="Ig_TMEM131L_3"/>
    <property type="match status" value="1"/>
</dbReference>
<keyword evidence="5 8" id="KW-1133">Transmembrane helix</keyword>
<comment type="caution">
    <text evidence="14">The sequence shown here is derived from an EMBL/GenBank/DDBJ whole genome shotgun (WGS) entry which is preliminary data.</text>
</comment>
<name>A0AAD8EJH3_DIPPU</name>